<feature type="region of interest" description="Disordered" evidence="2">
    <location>
        <begin position="1007"/>
        <end position="1026"/>
    </location>
</feature>
<comment type="caution">
    <text evidence="3">The sequence shown here is derived from an EMBL/GenBank/DDBJ whole genome shotgun (WGS) entry which is preliminary data.</text>
</comment>
<evidence type="ECO:0000256" key="2">
    <source>
        <dbReference type="SAM" id="MobiDB-lite"/>
    </source>
</evidence>
<accession>A0A1Q9CWM3</accession>
<dbReference type="OrthoDB" id="428563at2759"/>
<feature type="compositionally biased region" description="Basic and acidic residues" evidence="2">
    <location>
        <begin position="1008"/>
        <end position="1017"/>
    </location>
</feature>
<keyword evidence="4" id="KW-1185">Reference proteome</keyword>
<protein>
    <submittedName>
        <fullName evidence="3">Uncharacterized protein</fullName>
    </submittedName>
</protein>
<proteinExistence type="predicted"/>
<keyword evidence="1" id="KW-0175">Coiled coil</keyword>
<sequence length="1536" mass="167190">MQSPCLGHFQEEEIQKIQAEMRKLADRLMDHKTAKAEKEIDKNEQEVKVQKAAADATAAGGIKRAAMEAQQKAAAAYEDAEKHCREQGLDASGREQGFLRARARYQLFMFLQLGYGEMDTGCYARFATPAAAQANTMSVKDFNALAGTVYVMNTALWDVLGAPVLGANAPYGAAIGPPPVGGAQRRLPPQEVYFKWLNEIALGLSETHLLVGAWETALFHHAMMVTAAAPTLPAPPFPGRAAMPDGTVDGRFSSGDHGHVCLPYSVTHHGAALLTRRFRTAGSPSVAMYSAMPVADRARIVLAGIDLVREVSSAALDVLEASNATVDAINGHNDVPIERDAANYFTGDSQLPAAEGVPGVPEAAGAAENAKAFVTEVVSVHGAVIATEHEHKPWAEVMARLIVKRTGGRCHFDACALENYLVGPRERVANVFTSWAGRYGIEVLSWLTVGGVTIRVTGTWLDLTGILPTGTSVKNFDKLVRVTPGLRGGTFVHTDANIELWSDGPDRTGHNLACYLLSSLVDGQNAGTAQLTRRVTDFRVQRPGSDVPSDNIDVFKVYHESIGEIVSPGQFRTIRREDQKVAREEPYHAAQSGVETQIMLSVRLETEPLVSSGDESTVAAEVPTCAGILDVAETARVEPVATQAQEESEEWSDSANAPSAQLIDDLFADSRYSDDTLATLFGHEVLRLVQVQRAMLPSRETRAEAAEKDSKEAQADADFARHLQDEAETDLQNKLATKELVVELRESVQAYYDEVDAMTKSMEARIAENEASGSPKKAHELMTEDEHVKQSMIIYNKMVLVFNRLFHEEKQFFEMVNESNKEISENAQAAILLQCDPTEDLEIAARESGNLADLDEKCGTGLWDKLDLERQQFATDKDEVDTAAAPPTPVKLQDSSEVSEEASNEATSLRQDDLQNPAMLQVRDLDVARASLMYRDRVHPVRTQQEAWVCAYRSLDRYAGSPNPPPRLPDVMWSEGVLGLGHHGVSFGQRWHCPLLAAEHNGALGAAAEEKDKEKETAAGGDGEAPVVGDLSLETAAIPGEADNLLDKILKPGGLCSDRDRGPSVLSKTVRDFLLIPGADSAQLEQGVAMLLFAAYFETPCRNLPEGVSHKPPGAKGWVSHIDSIRSGGIPIVLALSDVTLELCPGSVGDEALQENARKRPLYYALTEAECQRHDLVAFKLEACLSGRLAKDSSSEPNWRTLCQLSRQIPLRGWLAALKPKLAMCREKKREARCEEDSVGGSRARARARVMMLATEAARGWTKRVKPEVAKKEGVKNEVKSELIKSEVKTEKSIKQEKMDGAGMGGGLMSMSEEEAKPIAQAQEEEQEASLQAPASEEGARGGCPRALRTAVDSEMYLSPAGETFYKNVLTGEAAVQTSGDVDIRHETAARQIDRMLISQSKPKWMDQVFGWAQSTGQLWEPKRVSQTKVTIPTQKTQLQDQLDMLNESSSSSKGPEGPMLILKPENSFGSMNIKDQLNAMEKMMGNFQTGGLVGATSADKYSSDAAGAASRISKARDLQAGLWKQMLAVRRNRPI</sequence>
<evidence type="ECO:0000256" key="1">
    <source>
        <dbReference type="SAM" id="Coils"/>
    </source>
</evidence>
<dbReference type="EMBL" id="LSRX01000866">
    <property type="protein sequence ID" value="OLP87333.1"/>
    <property type="molecule type" value="Genomic_DNA"/>
</dbReference>
<evidence type="ECO:0000313" key="3">
    <source>
        <dbReference type="EMBL" id="OLP87333.1"/>
    </source>
</evidence>
<reference evidence="3 4" key="1">
    <citation type="submission" date="2016-02" db="EMBL/GenBank/DDBJ databases">
        <title>Genome analysis of coral dinoflagellate symbionts highlights evolutionary adaptations to a symbiotic lifestyle.</title>
        <authorList>
            <person name="Aranda M."/>
            <person name="Li Y."/>
            <person name="Liew Y.J."/>
            <person name="Baumgarten S."/>
            <person name="Simakov O."/>
            <person name="Wilson M."/>
            <person name="Piel J."/>
            <person name="Ashoor H."/>
            <person name="Bougouffa S."/>
            <person name="Bajic V.B."/>
            <person name="Ryu T."/>
            <person name="Ravasi T."/>
            <person name="Bayer T."/>
            <person name="Micklem G."/>
            <person name="Kim H."/>
            <person name="Bhak J."/>
            <person name="Lajeunesse T.C."/>
            <person name="Voolstra C.R."/>
        </authorList>
    </citation>
    <scope>NUCLEOTIDE SEQUENCE [LARGE SCALE GENOMIC DNA]</scope>
    <source>
        <strain evidence="3 4">CCMP2467</strain>
    </source>
</reference>
<feature type="region of interest" description="Disordered" evidence="2">
    <location>
        <begin position="1317"/>
        <end position="1343"/>
    </location>
</feature>
<organism evidence="3 4">
    <name type="scientific">Symbiodinium microadriaticum</name>
    <name type="common">Dinoflagellate</name>
    <name type="synonym">Zooxanthella microadriatica</name>
    <dbReference type="NCBI Taxonomy" id="2951"/>
    <lineage>
        <taxon>Eukaryota</taxon>
        <taxon>Sar</taxon>
        <taxon>Alveolata</taxon>
        <taxon>Dinophyceae</taxon>
        <taxon>Suessiales</taxon>
        <taxon>Symbiodiniaceae</taxon>
        <taxon>Symbiodinium</taxon>
    </lineage>
</organism>
<dbReference type="Proteomes" id="UP000186817">
    <property type="component" value="Unassembled WGS sequence"/>
</dbReference>
<gene>
    <name evidence="3" type="ORF">AK812_SmicGene31461</name>
</gene>
<feature type="coiled-coil region" evidence="1">
    <location>
        <begin position="7"/>
        <end position="53"/>
    </location>
</feature>
<feature type="region of interest" description="Disordered" evidence="2">
    <location>
        <begin position="1446"/>
        <end position="1466"/>
    </location>
</feature>
<evidence type="ECO:0000313" key="4">
    <source>
        <dbReference type="Proteomes" id="UP000186817"/>
    </source>
</evidence>
<feature type="region of interest" description="Disordered" evidence="2">
    <location>
        <begin position="875"/>
        <end position="915"/>
    </location>
</feature>
<name>A0A1Q9CWM3_SYMMI</name>